<reference evidence="5 6" key="1">
    <citation type="submission" date="2015-09" db="EMBL/GenBank/DDBJ databases">
        <title>Whole genome shotgun sequence assembly of Aphanizomenon flos-aquae UKL13.</title>
        <authorList>
            <person name="Driscoll C."/>
        </authorList>
    </citation>
    <scope>NUCLEOTIDE SEQUENCE [LARGE SCALE GENOMIC DNA]</scope>
    <source>
        <strain evidence="5">MDT13</strain>
    </source>
</reference>
<dbReference type="PANTHER" id="PTHR46193">
    <property type="entry name" value="6-PHOSPHOGLUCONATE PHOSPHATASE"/>
    <property type="match status" value="1"/>
</dbReference>
<dbReference type="SUPFAM" id="SSF56784">
    <property type="entry name" value="HAD-like"/>
    <property type="match status" value="1"/>
</dbReference>
<dbReference type="InterPro" id="IPR041492">
    <property type="entry name" value="HAD_2"/>
</dbReference>
<gene>
    <name evidence="5" type="ORF">AN481_17390</name>
</gene>
<dbReference type="InterPro" id="IPR036412">
    <property type="entry name" value="HAD-like_sf"/>
</dbReference>
<dbReference type="InterPro" id="IPR023198">
    <property type="entry name" value="PGP-like_dom2"/>
</dbReference>
<comment type="similarity">
    <text evidence="2">Belongs to the HAD-like hydrolase superfamily. CbbY/CbbZ/Gph/YieH family.</text>
</comment>
<evidence type="ECO:0000313" key="5">
    <source>
        <dbReference type="EMBL" id="OBQ19920.1"/>
    </source>
</evidence>
<dbReference type="STRING" id="1803587.GCA_001593825_00122"/>
<dbReference type="SFLD" id="SFLDS00003">
    <property type="entry name" value="Haloacid_Dehalogenase"/>
    <property type="match status" value="1"/>
</dbReference>
<dbReference type="EMBL" id="LJOY01000081">
    <property type="protein sequence ID" value="OBQ19920.1"/>
    <property type="molecule type" value="Genomic_DNA"/>
</dbReference>
<organism evidence="5 6">
    <name type="scientific">Aphanizomenon flos-aquae LD13</name>
    <dbReference type="NCBI Taxonomy" id="1710894"/>
    <lineage>
        <taxon>Bacteria</taxon>
        <taxon>Bacillati</taxon>
        <taxon>Cyanobacteriota</taxon>
        <taxon>Cyanophyceae</taxon>
        <taxon>Nostocales</taxon>
        <taxon>Aphanizomenonaceae</taxon>
        <taxon>Aphanizomenon</taxon>
    </lineage>
</organism>
<dbReference type="Gene3D" id="3.40.50.1000">
    <property type="entry name" value="HAD superfamily/HAD-like"/>
    <property type="match status" value="1"/>
</dbReference>
<dbReference type="AlphaFoldDB" id="A0A1B7VKC9"/>
<evidence type="ECO:0000256" key="3">
    <source>
        <dbReference type="ARBA" id="ARBA00022723"/>
    </source>
</evidence>
<dbReference type="InterPro" id="IPR006439">
    <property type="entry name" value="HAD-SF_hydro_IA"/>
</dbReference>
<dbReference type="Proteomes" id="UP000092382">
    <property type="component" value="Unassembled WGS sequence"/>
</dbReference>
<keyword evidence="5" id="KW-0378">Hydrolase</keyword>
<dbReference type="InterPro" id="IPR051600">
    <property type="entry name" value="Beta-PGM-like"/>
</dbReference>
<dbReference type="GO" id="GO:0046872">
    <property type="term" value="F:metal ion binding"/>
    <property type="evidence" value="ECO:0007669"/>
    <property type="project" value="UniProtKB-KW"/>
</dbReference>
<dbReference type="PANTHER" id="PTHR46193:SF21">
    <property type="entry name" value="SLL1138 PROTEIN"/>
    <property type="match status" value="1"/>
</dbReference>
<keyword evidence="4" id="KW-0460">Magnesium</keyword>
<dbReference type="InterPro" id="IPR023214">
    <property type="entry name" value="HAD_sf"/>
</dbReference>
<comment type="cofactor">
    <cofactor evidence="1">
        <name>Mg(2+)</name>
        <dbReference type="ChEBI" id="CHEBI:18420"/>
    </cofactor>
</comment>
<dbReference type="CDD" id="cd07505">
    <property type="entry name" value="HAD_BPGM-like"/>
    <property type="match status" value="1"/>
</dbReference>
<evidence type="ECO:0000256" key="1">
    <source>
        <dbReference type="ARBA" id="ARBA00001946"/>
    </source>
</evidence>
<dbReference type="GO" id="GO:0016787">
    <property type="term" value="F:hydrolase activity"/>
    <property type="evidence" value="ECO:0007669"/>
    <property type="project" value="UniProtKB-KW"/>
</dbReference>
<dbReference type="NCBIfam" id="TIGR01509">
    <property type="entry name" value="HAD-SF-IA-v3"/>
    <property type="match status" value="1"/>
</dbReference>
<protein>
    <submittedName>
        <fullName evidence="5">HAD family hydrolase</fullName>
    </submittedName>
</protein>
<proteinExistence type="inferred from homology"/>
<comment type="caution">
    <text evidence="5">The sequence shown here is derived from an EMBL/GenBank/DDBJ whole genome shotgun (WGS) entry which is preliminary data.</text>
</comment>
<evidence type="ECO:0000256" key="2">
    <source>
        <dbReference type="ARBA" id="ARBA00006171"/>
    </source>
</evidence>
<dbReference type="Pfam" id="PF13419">
    <property type="entry name" value="HAD_2"/>
    <property type="match status" value="1"/>
</dbReference>
<sequence length="252" mass="28739">MDYTKYKDSSRSLKAVLFDFNGIIIKDRAVHIQLIDEILIQENLQTQRVQERQAFLGISCRAYLQSLLKSRGRVLTEASINQLLVRKAQAYVLELGKLEKLPLYSGIEDVIFQIRSRHLKLGLVSDALSSEIAMVLTSAKLAEHFSVIVSGDDISSNKPHPEGYLLAVERLNQVYPELNLKHHECLVIEHTPLGIQAAKRAQMQVVGVANTYPFHMLQRQANWTIDYLIDLDLQRVQEVFLEKDVQFVVPEC</sequence>
<dbReference type="PATRIC" id="fig|1710894.3.peg.2508"/>
<dbReference type="Gene3D" id="1.10.150.240">
    <property type="entry name" value="Putative phosphatase, domain 2"/>
    <property type="match status" value="1"/>
</dbReference>
<evidence type="ECO:0000256" key="4">
    <source>
        <dbReference type="ARBA" id="ARBA00022842"/>
    </source>
</evidence>
<evidence type="ECO:0000313" key="6">
    <source>
        <dbReference type="Proteomes" id="UP000092382"/>
    </source>
</evidence>
<accession>A0A1B7VKC9</accession>
<dbReference type="SFLD" id="SFLDG01129">
    <property type="entry name" value="C1.5:_HAD__Beta-PGM__Phosphata"/>
    <property type="match status" value="1"/>
</dbReference>
<keyword evidence="3" id="KW-0479">Metal-binding</keyword>
<name>A0A1B7VKC9_APHFL</name>